<dbReference type="CDD" id="cd12797">
    <property type="entry name" value="M23_peptidase"/>
    <property type="match status" value="1"/>
</dbReference>
<gene>
    <name evidence="3" type="ORF">GCM10010912_30470</name>
</gene>
<dbReference type="AlphaFoldDB" id="A0A917FIU1"/>
<protein>
    <recommendedName>
        <fullName evidence="2">M23ase beta-sheet core domain-containing protein</fullName>
    </recommendedName>
</protein>
<evidence type="ECO:0000313" key="3">
    <source>
        <dbReference type="EMBL" id="GGF83256.1"/>
    </source>
</evidence>
<sequence length="341" mass="36980">MKNRPDHNKITLLVVREAGRPVRQLQLSKPLALALPAVAALSISSLVTSMHFHASQSISQLEAEAAALTLSNLRMEMQVADKDEALLRLRSQVTELSEEAEGIKDQLKNVSELEEKLQSLIDKGKNFSSGTAADAASNTSAPPQVGGEYIAVHQQDPFQMVEQTRDEFQEIRSLLDEMVHSISNTITEAQAVNTAQAKVQAQQARARQAKLDSVAQWPTQSRMISSSFGYRTDPFKGSSAFHSGIDIAAPSGDPVYAALGGTVLAVDQQGARGKYIVIEHPGGLETWYMHLSGMNVTAGEKVRKGQNIGQIGSTGRSTGPHLHFQVVKHNKPVNPLTYVKP</sequence>
<dbReference type="Proteomes" id="UP000637643">
    <property type="component" value="Unassembled WGS sequence"/>
</dbReference>
<evidence type="ECO:0000256" key="1">
    <source>
        <dbReference type="SAM" id="Coils"/>
    </source>
</evidence>
<organism evidence="3 4">
    <name type="scientific">Paenibacillus albidus</name>
    <dbReference type="NCBI Taxonomy" id="2041023"/>
    <lineage>
        <taxon>Bacteria</taxon>
        <taxon>Bacillati</taxon>
        <taxon>Bacillota</taxon>
        <taxon>Bacilli</taxon>
        <taxon>Bacillales</taxon>
        <taxon>Paenibacillaceae</taxon>
        <taxon>Paenibacillus</taxon>
    </lineage>
</organism>
<comment type="caution">
    <text evidence="3">The sequence shown here is derived from an EMBL/GenBank/DDBJ whole genome shotgun (WGS) entry which is preliminary data.</text>
</comment>
<dbReference type="PANTHER" id="PTHR21666">
    <property type="entry name" value="PEPTIDASE-RELATED"/>
    <property type="match status" value="1"/>
</dbReference>
<dbReference type="InterPro" id="IPR011055">
    <property type="entry name" value="Dup_hybrid_motif"/>
</dbReference>
<reference evidence="3" key="2">
    <citation type="submission" date="2020-09" db="EMBL/GenBank/DDBJ databases">
        <authorList>
            <person name="Sun Q."/>
            <person name="Zhou Y."/>
        </authorList>
    </citation>
    <scope>NUCLEOTIDE SEQUENCE</scope>
    <source>
        <strain evidence="3">CGMCC 1.16134</strain>
    </source>
</reference>
<keyword evidence="1" id="KW-0175">Coiled coil</keyword>
<name>A0A917FIU1_9BACL</name>
<keyword evidence="4" id="KW-1185">Reference proteome</keyword>
<feature type="coiled-coil region" evidence="1">
    <location>
        <begin position="58"/>
        <end position="123"/>
    </location>
</feature>
<dbReference type="InterPro" id="IPR050570">
    <property type="entry name" value="Cell_wall_metabolism_enzyme"/>
</dbReference>
<dbReference type="GO" id="GO:0004222">
    <property type="term" value="F:metalloendopeptidase activity"/>
    <property type="evidence" value="ECO:0007669"/>
    <property type="project" value="TreeGrafter"/>
</dbReference>
<evidence type="ECO:0000259" key="2">
    <source>
        <dbReference type="Pfam" id="PF01551"/>
    </source>
</evidence>
<evidence type="ECO:0000313" key="4">
    <source>
        <dbReference type="Proteomes" id="UP000637643"/>
    </source>
</evidence>
<dbReference type="Gene3D" id="2.70.70.10">
    <property type="entry name" value="Glucose Permease (Domain IIA)"/>
    <property type="match status" value="1"/>
</dbReference>
<dbReference type="RefSeq" id="WP_189026193.1">
    <property type="nucleotide sequence ID" value="NZ_BMKR01000011.1"/>
</dbReference>
<dbReference type="SUPFAM" id="SSF51261">
    <property type="entry name" value="Duplicated hybrid motif"/>
    <property type="match status" value="1"/>
</dbReference>
<dbReference type="Pfam" id="PF01551">
    <property type="entry name" value="Peptidase_M23"/>
    <property type="match status" value="1"/>
</dbReference>
<proteinExistence type="predicted"/>
<dbReference type="PANTHER" id="PTHR21666:SF270">
    <property type="entry name" value="MUREIN HYDROLASE ACTIVATOR ENVC"/>
    <property type="match status" value="1"/>
</dbReference>
<reference evidence="3" key="1">
    <citation type="journal article" date="2014" name="Int. J. Syst. Evol. Microbiol.">
        <title>Complete genome sequence of Corynebacterium casei LMG S-19264T (=DSM 44701T), isolated from a smear-ripened cheese.</title>
        <authorList>
            <consortium name="US DOE Joint Genome Institute (JGI-PGF)"/>
            <person name="Walter F."/>
            <person name="Albersmeier A."/>
            <person name="Kalinowski J."/>
            <person name="Ruckert C."/>
        </authorList>
    </citation>
    <scope>NUCLEOTIDE SEQUENCE</scope>
    <source>
        <strain evidence="3">CGMCC 1.16134</strain>
    </source>
</reference>
<dbReference type="InterPro" id="IPR016047">
    <property type="entry name" value="M23ase_b-sheet_dom"/>
</dbReference>
<accession>A0A917FIU1</accession>
<feature type="domain" description="M23ase beta-sheet core" evidence="2">
    <location>
        <begin position="241"/>
        <end position="335"/>
    </location>
</feature>
<dbReference type="EMBL" id="BMKR01000011">
    <property type="protein sequence ID" value="GGF83256.1"/>
    <property type="molecule type" value="Genomic_DNA"/>
</dbReference>